<feature type="compositionally biased region" description="Basic and acidic residues" evidence="1">
    <location>
        <begin position="207"/>
        <end position="233"/>
    </location>
</feature>
<organism evidence="2 3">
    <name type="scientific">Candidatus Corynebacterium gallistercoris</name>
    <dbReference type="NCBI Taxonomy" id="2838530"/>
    <lineage>
        <taxon>Bacteria</taxon>
        <taxon>Bacillati</taxon>
        <taxon>Actinomycetota</taxon>
        <taxon>Actinomycetes</taxon>
        <taxon>Mycobacteriales</taxon>
        <taxon>Corynebacteriaceae</taxon>
        <taxon>Corynebacterium</taxon>
    </lineage>
</organism>
<sequence length="313" mass="34892">MNALKTIAHCVAYPVWLTGQVIKESVIMAVDTLGTGRNIAPVVLYYPMRLTRERDIAAFMVSITMTPGTLALGVTGPKEVDYDAAAGKRSIRDASAVAQSEFGTHGLSHVQRFLAVHAMYGHDPEEILESLKHMEEKLAPSVRGVPLEFDVEHLVERGRPGPRGYRGSRGGRASDETVFDVEKVDPTPHASAFVSAILAQDEEEKNPEDAHTLNRKERGEVARRNAARAKPDVDSTSGDNLGASKPDQEGRTKPGETLYDPLYPKNRPKDDSDVDGSERWPESPEHWSERHKESRKLEKIRQRKAERKKRQEK</sequence>
<reference evidence="2" key="1">
    <citation type="journal article" date="2021" name="PeerJ">
        <title>Extensive microbial diversity within the chicken gut microbiome revealed by metagenomics and culture.</title>
        <authorList>
            <person name="Gilroy R."/>
            <person name="Ravi A."/>
            <person name="Getino M."/>
            <person name="Pursley I."/>
            <person name="Horton D.L."/>
            <person name="Alikhan N.F."/>
            <person name="Baker D."/>
            <person name="Gharbi K."/>
            <person name="Hall N."/>
            <person name="Watson M."/>
            <person name="Adriaenssens E.M."/>
            <person name="Foster-Nyarko E."/>
            <person name="Jarju S."/>
            <person name="Secka A."/>
            <person name="Antonio M."/>
            <person name="Oren A."/>
            <person name="Chaudhuri R.R."/>
            <person name="La Ragione R."/>
            <person name="Hildebrand F."/>
            <person name="Pallen M.J."/>
        </authorList>
    </citation>
    <scope>NUCLEOTIDE SEQUENCE</scope>
    <source>
        <strain evidence="2">4376</strain>
    </source>
</reference>
<feature type="region of interest" description="Disordered" evidence="1">
    <location>
        <begin position="199"/>
        <end position="313"/>
    </location>
</feature>
<evidence type="ECO:0000256" key="1">
    <source>
        <dbReference type="SAM" id="MobiDB-lite"/>
    </source>
</evidence>
<dbReference type="GO" id="GO:0008324">
    <property type="term" value="F:monoatomic cation transmembrane transporter activity"/>
    <property type="evidence" value="ECO:0007669"/>
    <property type="project" value="InterPro"/>
</dbReference>
<dbReference type="Pfam" id="PF01899">
    <property type="entry name" value="MNHE"/>
    <property type="match status" value="1"/>
</dbReference>
<feature type="compositionally biased region" description="Basic residues" evidence="1">
    <location>
        <begin position="301"/>
        <end position="313"/>
    </location>
</feature>
<dbReference type="InterPro" id="IPR002758">
    <property type="entry name" value="Cation_antiport_E"/>
</dbReference>
<dbReference type="GO" id="GO:0016020">
    <property type="term" value="C:membrane"/>
    <property type="evidence" value="ECO:0007669"/>
    <property type="project" value="InterPro"/>
</dbReference>
<proteinExistence type="predicted"/>
<feature type="region of interest" description="Disordered" evidence="1">
    <location>
        <begin position="157"/>
        <end position="186"/>
    </location>
</feature>
<dbReference type="AlphaFoldDB" id="A0A9D1RWP1"/>
<feature type="compositionally biased region" description="Basic and acidic residues" evidence="1">
    <location>
        <begin position="172"/>
        <end position="186"/>
    </location>
</feature>
<evidence type="ECO:0000313" key="2">
    <source>
        <dbReference type="EMBL" id="HIW95673.1"/>
    </source>
</evidence>
<evidence type="ECO:0000313" key="3">
    <source>
        <dbReference type="Proteomes" id="UP000824189"/>
    </source>
</evidence>
<protein>
    <submittedName>
        <fullName evidence="2">Na+/H+ antiporter subunit E</fullName>
    </submittedName>
</protein>
<accession>A0A9D1RWP1</accession>
<feature type="compositionally biased region" description="Basic and acidic residues" evidence="1">
    <location>
        <begin position="267"/>
        <end position="300"/>
    </location>
</feature>
<dbReference type="EMBL" id="DXFZ01000049">
    <property type="protein sequence ID" value="HIW95673.1"/>
    <property type="molecule type" value="Genomic_DNA"/>
</dbReference>
<comment type="caution">
    <text evidence="2">The sequence shown here is derived from an EMBL/GenBank/DDBJ whole genome shotgun (WGS) entry which is preliminary data.</text>
</comment>
<reference evidence="2" key="2">
    <citation type="submission" date="2021-04" db="EMBL/GenBank/DDBJ databases">
        <authorList>
            <person name="Gilroy R."/>
        </authorList>
    </citation>
    <scope>NUCLEOTIDE SEQUENCE</scope>
    <source>
        <strain evidence="2">4376</strain>
    </source>
</reference>
<gene>
    <name evidence="2" type="ORF">H9867_04200</name>
</gene>
<dbReference type="Proteomes" id="UP000824189">
    <property type="component" value="Unassembled WGS sequence"/>
</dbReference>
<name>A0A9D1RWP1_9CORY</name>